<evidence type="ECO:0000256" key="1">
    <source>
        <dbReference type="SAM" id="Phobius"/>
    </source>
</evidence>
<comment type="caution">
    <text evidence="2">The sequence shown here is derived from an EMBL/GenBank/DDBJ whole genome shotgun (WGS) entry which is preliminary data.</text>
</comment>
<dbReference type="Proteomes" id="UP001443914">
    <property type="component" value="Unassembled WGS sequence"/>
</dbReference>
<proteinExistence type="predicted"/>
<reference evidence="2" key="1">
    <citation type="submission" date="2024-03" db="EMBL/GenBank/DDBJ databases">
        <title>WGS assembly of Saponaria officinalis var. Norfolk2.</title>
        <authorList>
            <person name="Jenkins J."/>
            <person name="Shu S."/>
            <person name="Grimwood J."/>
            <person name="Barry K."/>
            <person name="Goodstein D."/>
            <person name="Schmutz J."/>
            <person name="Leebens-Mack J."/>
            <person name="Osbourn A."/>
        </authorList>
    </citation>
    <scope>NUCLEOTIDE SEQUENCE [LARGE SCALE GENOMIC DNA]</scope>
    <source>
        <strain evidence="2">JIC</strain>
    </source>
</reference>
<protein>
    <submittedName>
        <fullName evidence="2">Uncharacterized protein</fullName>
    </submittedName>
</protein>
<keyword evidence="1" id="KW-0472">Membrane</keyword>
<keyword evidence="1" id="KW-0812">Transmembrane</keyword>
<sequence length="251" mass="29139">MSEKDKNRIAEKMSEFILLMGYNADFQVVIAKELNRQIWLSSKTLCRKQCRELLYLLYMADSSTLLSFVVSLGRLVWRSHLRAKRRSLKRKLLEKIRDRERGRENRRKKSGLVMVLARGRKFAVVYRKKPNMSFSRRTIGCLMKSRMVFKVERRRTGKENVKVGSRVYRLGLAMSFLSFRNVCVTSKWEFLAVCLVQQVFGFWRSISIGGELDGSFVGVAQTFGLDVVSCDLLDRLQSCLRCSSTARYPGF</sequence>
<evidence type="ECO:0000313" key="2">
    <source>
        <dbReference type="EMBL" id="KAK9755675.1"/>
    </source>
</evidence>
<accession>A0AAW1NG31</accession>
<dbReference type="AlphaFoldDB" id="A0AAW1NG31"/>
<organism evidence="2 3">
    <name type="scientific">Saponaria officinalis</name>
    <name type="common">Common soapwort</name>
    <name type="synonym">Lychnis saponaria</name>
    <dbReference type="NCBI Taxonomy" id="3572"/>
    <lineage>
        <taxon>Eukaryota</taxon>
        <taxon>Viridiplantae</taxon>
        <taxon>Streptophyta</taxon>
        <taxon>Embryophyta</taxon>
        <taxon>Tracheophyta</taxon>
        <taxon>Spermatophyta</taxon>
        <taxon>Magnoliopsida</taxon>
        <taxon>eudicotyledons</taxon>
        <taxon>Gunneridae</taxon>
        <taxon>Pentapetalae</taxon>
        <taxon>Caryophyllales</taxon>
        <taxon>Caryophyllaceae</taxon>
        <taxon>Caryophylleae</taxon>
        <taxon>Saponaria</taxon>
    </lineage>
</organism>
<evidence type="ECO:0000313" key="3">
    <source>
        <dbReference type="Proteomes" id="UP001443914"/>
    </source>
</evidence>
<keyword evidence="1" id="KW-1133">Transmembrane helix</keyword>
<keyword evidence="3" id="KW-1185">Reference proteome</keyword>
<feature type="transmembrane region" description="Helical" evidence="1">
    <location>
        <begin position="55"/>
        <end position="77"/>
    </location>
</feature>
<dbReference type="EMBL" id="JBDFQZ010000001">
    <property type="protein sequence ID" value="KAK9755675.1"/>
    <property type="molecule type" value="Genomic_DNA"/>
</dbReference>
<gene>
    <name evidence="2" type="ORF">RND81_01G042600</name>
</gene>
<name>A0AAW1NG31_SAPOF</name>